<organism evidence="2 3">
    <name type="scientific">Actinoplanes xinjiangensis</name>
    <dbReference type="NCBI Taxonomy" id="512350"/>
    <lineage>
        <taxon>Bacteria</taxon>
        <taxon>Bacillati</taxon>
        <taxon>Actinomycetota</taxon>
        <taxon>Actinomycetes</taxon>
        <taxon>Micromonosporales</taxon>
        <taxon>Micromonosporaceae</taxon>
        <taxon>Actinoplanes</taxon>
    </lineage>
</organism>
<dbReference type="AlphaFoldDB" id="A0A316EIY4"/>
<protein>
    <submittedName>
        <fullName evidence="2">Acetyltransferase (GNAT) family protein</fullName>
    </submittedName>
</protein>
<gene>
    <name evidence="2" type="ORF">BC793_13334</name>
</gene>
<dbReference type="InterPro" id="IPR052523">
    <property type="entry name" value="Trichothecene_AcTrans"/>
</dbReference>
<sequence>MTDISEITVAGPADRERIVSSLVAAFPGDPVLRFLFPGDDDYRRGAPVFFGHLFDKRVHRSTIWTIEGGVSTAIWEPPGGGDVPATEMALSPVGRERMAAYDDALHAALPDEPFWYLGVLGTHPAAAGRRLGRAVMAAGLRRATEDGLPAFLETSNPANVELYRRAGWEVVAEFPDPLQTWIMRQ</sequence>
<dbReference type="SUPFAM" id="SSF55729">
    <property type="entry name" value="Acyl-CoA N-acyltransferases (Nat)"/>
    <property type="match status" value="1"/>
</dbReference>
<evidence type="ECO:0000259" key="1">
    <source>
        <dbReference type="PROSITE" id="PS51186"/>
    </source>
</evidence>
<feature type="domain" description="N-acetyltransferase" evidence="1">
    <location>
        <begin position="5"/>
        <end position="185"/>
    </location>
</feature>
<dbReference type="CDD" id="cd04301">
    <property type="entry name" value="NAT_SF"/>
    <property type="match status" value="1"/>
</dbReference>
<reference evidence="2 3" key="1">
    <citation type="submission" date="2018-05" db="EMBL/GenBank/DDBJ databases">
        <title>Genomic Encyclopedia of Archaeal and Bacterial Type Strains, Phase II (KMG-II): from individual species to whole genera.</title>
        <authorList>
            <person name="Goeker M."/>
        </authorList>
    </citation>
    <scope>NUCLEOTIDE SEQUENCE [LARGE SCALE GENOMIC DNA]</scope>
    <source>
        <strain evidence="2 3">DSM 45184</strain>
    </source>
</reference>
<keyword evidence="3" id="KW-1185">Reference proteome</keyword>
<dbReference type="PANTHER" id="PTHR42791">
    <property type="entry name" value="GNAT FAMILY ACETYLTRANSFERASE"/>
    <property type="match status" value="1"/>
</dbReference>
<dbReference type="InterPro" id="IPR016181">
    <property type="entry name" value="Acyl_CoA_acyltransferase"/>
</dbReference>
<dbReference type="GO" id="GO:0016747">
    <property type="term" value="F:acyltransferase activity, transferring groups other than amino-acyl groups"/>
    <property type="evidence" value="ECO:0007669"/>
    <property type="project" value="InterPro"/>
</dbReference>
<proteinExistence type="predicted"/>
<dbReference type="Gene3D" id="3.40.630.30">
    <property type="match status" value="1"/>
</dbReference>
<dbReference type="EMBL" id="QGGR01000033">
    <property type="protein sequence ID" value="PWK31495.1"/>
    <property type="molecule type" value="Genomic_DNA"/>
</dbReference>
<dbReference type="Proteomes" id="UP000245697">
    <property type="component" value="Unassembled WGS sequence"/>
</dbReference>
<evidence type="ECO:0000313" key="3">
    <source>
        <dbReference type="Proteomes" id="UP000245697"/>
    </source>
</evidence>
<dbReference type="Pfam" id="PF00583">
    <property type="entry name" value="Acetyltransf_1"/>
    <property type="match status" value="1"/>
</dbReference>
<accession>A0A316EIY4</accession>
<evidence type="ECO:0000313" key="2">
    <source>
        <dbReference type="EMBL" id="PWK31495.1"/>
    </source>
</evidence>
<dbReference type="PANTHER" id="PTHR42791:SF1">
    <property type="entry name" value="N-ACETYLTRANSFERASE DOMAIN-CONTAINING PROTEIN"/>
    <property type="match status" value="1"/>
</dbReference>
<name>A0A316EIY4_9ACTN</name>
<keyword evidence="2" id="KW-0808">Transferase</keyword>
<dbReference type="InterPro" id="IPR000182">
    <property type="entry name" value="GNAT_dom"/>
</dbReference>
<dbReference type="PROSITE" id="PS51186">
    <property type="entry name" value="GNAT"/>
    <property type="match status" value="1"/>
</dbReference>
<comment type="caution">
    <text evidence="2">The sequence shown here is derived from an EMBL/GenBank/DDBJ whole genome shotgun (WGS) entry which is preliminary data.</text>
</comment>